<comment type="caution">
    <text evidence="1">The sequence shown here is derived from an EMBL/GenBank/DDBJ whole genome shotgun (WGS) entry which is preliminary data.</text>
</comment>
<keyword evidence="2" id="KW-1185">Reference proteome</keyword>
<proteinExistence type="predicted"/>
<reference evidence="1 2" key="1">
    <citation type="journal article" date="2019" name="Commun. Biol.">
        <title>The bagworm genome reveals a unique fibroin gene that provides high tensile strength.</title>
        <authorList>
            <person name="Kono N."/>
            <person name="Nakamura H."/>
            <person name="Ohtoshi R."/>
            <person name="Tomita M."/>
            <person name="Numata K."/>
            <person name="Arakawa K."/>
        </authorList>
    </citation>
    <scope>NUCLEOTIDE SEQUENCE [LARGE SCALE GENOMIC DNA]</scope>
</reference>
<gene>
    <name evidence="1" type="ORF">EVAR_66680_1</name>
</gene>
<dbReference type="EMBL" id="BGZK01001815">
    <property type="protein sequence ID" value="GBP86771.1"/>
    <property type="molecule type" value="Genomic_DNA"/>
</dbReference>
<sequence>MHCEGRCLTLYRHSADRGIKSEDKRALSTQSSLELLELNKSRNISLPTSHQRTLVVFHVKTNELYTNMYDEHKYLASSHNDGHLRAPYSLISPLMNYFLNYDSRRGPSERRARTDVGTSWSDDGAEDGYRYSVTKHRTPMSLKLFDFSEKHSDLG</sequence>
<dbReference type="AlphaFoldDB" id="A0A4C1ZDD5"/>
<protein>
    <submittedName>
        <fullName evidence="1">Uncharacterized protein</fullName>
    </submittedName>
</protein>
<dbReference type="Proteomes" id="UP000299102">
    <property type="component" value="Unassembled WGS sequence"/>
</dbReference>
<organism evidence="1 2">
    <name type="scientific">Eumeta variegata</name>
    <name type="common">Bagworm moth</name>
    <name type="synonym">Eumeta japonica</name>
    <dbReference type="NCBI Taxonomy" id="151549"/>
    <lineage>
        <taxon>Eukaryota</taxon>
        <taxon>Metazoa</taxon>
        <taxon>Ecdysozoa</taxon>
        <taxon>Arthropoda</taxon>
        <taxon>Hexapoda</taxon>
        <taxon>Insecta</taxon>
        <taxon>Pterygota</taxon>
        <taxon>Neoptera</taxon>
        <taxon>Endopterygota</taxon>
        <taxon>Lepidoptera</taxon>
        <taxon>Glossata</taxon>
        <taxon>Ditrysia</taxon>
        <taxon>Tineoidea</taxon>
        <taxon>Psychidae</taxon>
        <taxon>Oiketicinae</taxon>
        <taxon>Eumeta</taxon>
    </lineage>
</organism>
<accession>A0A4C1ZDD5</accession>
<evidence type="ECO:0000313" key="2">
    <source>
        <dbReference type="Proteomes" id="UP000299102"/>
    </source>
</evidence>
<evidence type="ECO:0000313" key="1">
    <source>
        <dbReference type="EMBL" id="GBP86771.1"/>
    </source>
</evidence>
<name>A0A4C1ZDD5_EUMVA</name>